<comment type="similarity">
    <text evidence="1">Belongs to the DNA mismatch repair MutL/HexB family.</text>
</comment>
<dbReference type="GO" id="GO:0032389">
    <property type="term" value="C:MutLalpha complex"/>
    <property type="evidence" value="ECO:0007669"/>
    <property type="project" value="TreeGrafter"/>
</dbReference>
<dbReference type="GO" id="GO:0140664">
    <property type="term" value="F:ATP-dependent DNA damage sensor activity"/>
    <property type="evidence" value="ECO:0007669"/>
    <property type="project" value="InterPro"/>
</dbReference>
<dbReference type="InterPro" id="IPR038973">
    <property type="entry name" value="MutL/Mlh/Pms-like"/>
</dbReference>
<dbReference type="AlphaFoldDB" id="A0A8J4T2A5"/>
<sequence>MDVQKQSDSPTSSSPDILSVQQSPDSLSPPTPRPIQQLPTDVVNRIAAGEVIQRPSNAIKELLENCLDADSTQIQVCFHDDA</sequence>
<dbReference type="EMBL" id="LUCH01015329">
    <property type="protein sequence ID" value="KAF5395309.1"/>
    <property type="molecule type" value="Genomic_DNA"/>
</dbReference>
<evidence type="ECO:0000256" key="1">
    <source>
        <dbReference type="ARBA" id="ARBA00006082"/>
    </source>
</evidence>
<dbReference type="Gene3D" id="3.30.565.10">
    <property type="entry name" value="Histidine kinase-like ATPase, C-terminal domain"/>
    <property type="match status" value="1"/>
</dbReference>
<evidence type="ECO:0000256" key="2">
    <source>
        <dbReference type="SAM" id="MobiDB-lite"/>
    </source>
</evidence>
<dbReference type="InterPro" id="IPR036890">
    <property type="entry name" value="HATPase_C_sf"/>
</dbReference>
<comment type="caution">
    <text evidence="3">The sequence shown here is derived from an EMBL/GenBank/DDBJ whole genome shotgun (WGS) entry which is preliminary data.</text>
</comment>
<name>A0A8J4T2A5_9TREM</name>
<dbReference type="GO" id="GO:0006298">
    <property type="term" value="P:mismatch repair"/>
    <property type="evidence" value="ECO:0007669"/>
    <property type="project" value="InterPro"/>
</dbReference>
<dbReference type="PANTHER" id="PTHR10073">
    <property type="entry name" value="DNA MISMATCH REPAIR PROTEIN MLH, PMS, MUTL"/>
    <property type="match status" value="1"/>
</dbReference>
<proteinExistence type="inferred from homology"/>
<gene>
    <name evidence="3" type="ORF">PHET_12409</name>
</gene>
<reference evidence="3" key="1">
    <citation type="submission" date="2019-05" db="EMBL/GenBank/DDBJ databases">
        <title>Annotation for the trematode Paragonimus heterotremus.</title>
        <authorList>
            <person name="Choi Y.-J."/>
        </authorList>
    </citation>
    <scope>NUCLEOTIDE SEQUENCE</scope>
    <source>
        <strain evidence="3">LC</strain>
    </source>
</reference>
<dbReference type="PANTHER" id="PTHR10073:SF12">
    <property type="entry name" value="DNA MISMATCH REPAIR PROTEIN MLH1"/>
    <property type="match status" value="1"/>
</dbReference>
<dbReference type="OrthoDB" id="10254304at2759"/>
<accession>A0A8J4T2A5</accession>
<keyword evidence="4" id="KW-1185">Reference proteome</keyword>
<organism evidence="3 4">
    <name type="scientific">Paragonimus heterotremus</name>
    <dbReference type="NCBI Taxonomy" id="100268"/>
    <lineage>
        <taxon>Eukaryota</taxon>
        <taxon>Metazoa</taxon>
        <taxon>Spiralia</taxon>
        <taxon>Lophotrochozoa</taxon>
        <taxon>Platyhelminthes</taxon>
        <taxon>Trematoda</taxon>
        <taxon>Digenea</taxon>
        <taxon>Plagiorchiida</taxon>
        <taxon>Troglotremata</taxon>
        <taxon>Troglotrematidae</taxon>
        <taxon>Paragonimus</taxon>
    </lineage>
</organism>
<feature type="region of interest" description="Disordered" evidence="2">
    <location>
        <begin position="1"/>
        <end position="37"/>
    </location>
</feature>
<dbReference type="SUPFAM" id="SSF55874">
    <property type="entry name" value="ATPase domain of HSP90 chaperone/DNA topoisomerase II/histidine kinase"/>
    <property type="match status" value="1"/>
</dbReference>
<feature type="compositionally biased region" description="Polar residues" evidence="2">
    <location>
        <begin position="1"/>
        <end position="26"/>
    </location>
</feature>
<evidence type="ECO:0000313" key="4">
    <source>
        <dbReference type="Proteomes" id="UP000748531"/>
    </source>
</evidence>
<evidence type="ECO:0000313" key="3">
    <source>
        <dbReference type="EMBL" id="KAF5395309.1"/>
    </source>
</evidence>
<dbReference type="Proteomes" id="UP000748531">
    <property type="component" value="Unassembled WGS sequence"/>
</dbReference>
<dbReference type="GO" id="GO:0016887">
    <property type="term" value="F:ATP hydrolysis activity"/>
    <property type="evidence" value="ECO:0007669"/>
    <property type="project" value="InterPro"/>
</dbReference>
<protein>
    <submittedName>
        <fullName evidence="3">Uncharacterized protein</fullName>
    </submittedName>
</protein>